<evidence type="ECO:0000256" key="1">
    <source>
        <dbReference type="SAM" id="Coils"/>
    </source>
</evidence>
<dbReference type="EMBL" id="JAJEKE010000001">
    <property type="protein sequence ID" value="MCQ1528136.1"/>
    <property type="molecule type" value="Genomic_DNA"/>
</dbReference>
<comment type="caution">
    <text evidence="3">The sequence shown here is derived from an EMBL/GenBank/DDBJ whole genome shotgun (WGS) entry which is preliminary data.</text>
</comment>
<keyword evidence="4" id="KW-1185">Reference proteome</keyword>
<keyword evidence="3" id="KW-0132">Cell division</keyword>
<gene>
    <name evidence="3" type="ORF">LJD61_01030</name>
</gene>
<keyword evidence="1" id="KW-0175">Coiled coil</keyword>
<evidence type="ECO:0000313" key="3">
    <source>
        <dbReference type="EMBL" id="MCQ1528136.1"/>
    </source>
</evidence>
<keyword evidence="2" id="KW-0472">Membrane</keyword>
<keyword evidence="2" id="KW-1133">Transmembrane helix</keyword>
<keyword evidence="2" id="KW-0812">Transmembrane</keyword>
<feature type="coiled-coil region" evidence="1">
    <location>
        <begin position="63"/>
        <end position="90"/>
    </location>
</feature>
<feature type="transmembrane region" description="Helical" evidence="2">
    <location>
        <begin position="43"/>
        <end position="62"/>
    </location>
</feature>
<protein>
    <submittedName>
        <fullName evidence="3">Cell division protein FtsL</fullName>
    </submittedName>
</protein>
<proteinExistence type="predicted"/>
<dbReference type="RefSeq" id="WP_255225635.1">
    <property type="nucleotide sequence ID" value="NZ_JAJEKE010000001.1"/>
</dbReference>
<name>A0ABT1NE64_9FIRM</name>
<dbReference type="Proteomes" id="UP001651880">
    <property type="component" value="Unassembled WGS sequence"/>
</dbReference>
<dbReference type="GO" id="GO:0051301">
    <property type="term" value="P:cell division"/>
    <property type="evidence" value="ECO:0007669"/>
    <property type="project" value="UniProtKB-KW"/>
</dbReference>
<evidence type="ECO:0000313" key="4">
    <source>
        <dbReference type="Proteomes" id="UP001651880"/>
    </source>
</evidence>
<organism evidence="3 4">
    <name type="scientific">Lutispora saccharofermentans</name>
    <dbReference type="NCBI Taxonomy" id="3024236"/>
    <lineage>
        <taxon>Bacteria</taxon>
        <taxon>Bacillati</taxon>
        <taxon>Bacillota</taxon>
        <taxon>Clostridia</taxon>
        <taxon>Lutisporales</taxon>
        <taxon>Lutisporaceae</taxon>
        <taxon>Lutispora</taxon>
    </lineage>
</organism>
<reference evidence="3 4" key="1">
    <citation type="submission" date="2021-10" db="EMBL/GenBank/DDBJ databases">
        <title>Lutispora strain m25 sp. nov., a thermophilic, non-spore-forming bacterium isolated from a lab-scale methanogenic bioreactor digesting anaerobic sludge.</title>
        <authorList>
            <person name="El Houari A."/>
            <person name="Mcdonald J."/>
        </authorList>
    </citation>
    <scope>NUCLEOTIDE SEQUENCE [LARGE SCALE GENOMIC DNA]</scope>
    <source>
        <strain evidence="4">m25</strain>
    </source>
</reference>
<keyword evidence="3" id="KW-0131">Cell cycle</keyword>
<evidence type="ECO:0000256" key="2">
    <source>
        <dbReference type="SAM" id="Phobius"/>
    </source>
</evidence>
<sequence>MLVADNRAYDYSRENYINDAPLFDEEKKPIAKKVKKAKPRARILPIIMVFSMSILMISRYAYIAEINFNNSKLEKEYKETLKQNEALKVSLMHTINLQTLEKIAVEELNMQYPDPDQIVYVAAAKPVVKNNSYEKSYFSKEDVEENKYITKAKLLINSFISLLD</sequence>
<accession>A0ABT1NE64</accession>